<feature type="compositionally biased region" description="Basic and acidic residues" evidence="1">
    <location>
        <begin position="1"/>
        <end position="14"/>
    </location>
</feature>
<feature type="region of interest" description="Disordered" evidence="1">
    <location>
        <begin position="1"/>
        <end position="48"/>
    </location>
</feature>
<accession>E5A9P1</accession>
<evidence type="ECO:0000313" key="2">
    <source>
        <dbReference type="EMBL" id="CBY00382.1"/>
    </source>
</evidence>
<evidence type="ECO:0000256" key="1">
    <source>
        <dbReference type="SAM" id="MobiDB-lite"/>
    </source>
</evidence>
<dbReference type="EMBL" id="FP929138">
    <property type="protein sequence ID" value="CBY00382.1"/>
    <property type="molecule type" value="Genomic_DNA"/>
</dbReference>
<proteinExistence type="predicted"/>
<dbReference type="HOGENOM" id="CLU_2427428_0_0_1"/>
<gene>
    <name evidence="2" type="ORF">LEMA_uP015120.1</name>
</gene>
<organism evidence="3">
    <name type="scientific">Leptosphaeria maculans (strain JN3 / isolate v23.1.3 / race Av1-4-5-6-7-8)</name>
    <name type="common">Blackleg fungus</name>
    <name type="synonym">Phoma lingam</name>
    <dbReference type="NCBI Taxonomy" id="985895"/>
    <lineage>
        <taxon>Eukaryota</taxon>
        <taxon>Fungi</taxon>
        <taxon>Dikarya</taxon>
        <taxon>Ascomycota</taxon>
        <taxon>Pezizomycotina</taxon>
        <taxon>Dothideomycetes</taxon>
        <taxon>Pleosporomycetidae</taxon>
        <taxon>Pleosporales</taxon>
        <taxon>Pleosporineae</taxon>
        <taxon>Leptosphaeriaceae</taxon>
        <taxon>Plenodomus</taxon>
        <taxon>Plenodomus lingam/Leptosphaeria maculans species complex</taxon>
    </lineage>
</organism>
<protein>
    <submittedName>
        <fullName evidence="2">Predicted protein</fullName>
    </submittedName>
</protein>
<dbReference type="InParanoid" id="E5A9P1"/>
<keyword evidence="3" id="KW-1185">Reference proteome</keyword>
<feature type="compositionally biased region" description="Basic residues" evidence="1">
    <location>
        <begin position="20"/>
        <end position="34"/>
    </location>
</feature>
<dbReference type="AlphaFoldDB" id="E5A9P1"/>
<dbReference type="VEuPathDB" id="FungiDB:LEMA_uP015120.1"/>
<evidence type="ECO:0000313" key="3">
    <source>
        <dbReference type="Proteomes" id="UP000002668"/>
    </source>
</evidence>
<dbReference type="Proteomes" id="UP000002668">
    <property type="component" value="Genome"/>
</dbReference>
<reference evidence="3" key="1">
    <citation type="journal article" date="2011" name="Nat. Commun.">
        <title>Effector diversification within compartments of the Leptosphaeria maculans genome affected by Repeat-Induced Point mutations.</title>
        <authorList>
            <person name="Rouxel T."/>
            <person name="Grandaubert J."/>
            <person name="Hane J.K."/>
            <person name="Hoede C."/>
            <person name="van de Wouw A.P."/>
            <person name="Couloux A."/>
            <person name="Dominguez V."/>
            <person name="Anthouard V."/>
            <person name="Bally P."/>
            <person name="Bourras S."/>
            <person name="Cozijnsen A.J."/>
            <person name="Ciuffetti L.M."/>
            <person name="Degrave A."/>
            <person name="Dilmaghani A."/>
            <person name="Duret L."/>
            <person name="Fudal I."/>
            <person name="Goodwin S.B."/>
            <person name="Gout L."/>
            <person name="Glaser N."/>
            <person name="Linglin J."/>
            <person name="Kema G.H.J."/>
            <person name="Lapalu N."/>
            <person name="Lawrence C.B."/>
            <person name="May K."/>
            <person name="Meyer M."/>
            <person name="Ollivier B."/>
            <person name="Poulain J."/>
            <person name="Schoch C.L."/>
            <person name="Simon A."/>
            <person name="Spatafora J.W."/>
            <person name="Stachowiak A."/>
            <person name="Turgeon B.G."/>
            <person name="Tyler B.M."/>
            <person name="Vincent D."/>
            <person name="Weissenbach J."/>
            <person name="Amselem J."/>
            <person name="Quesneville H."/>
            <person name="Oliver R.P."/>
            <person name="Wincker P."/>
            <person name="Balesdent M.-H."/>
            <person name="Howlett B.J."/>
        </authorList>
    </citation>
    <scope>NUCLEOTIDE SEQUENCE [LARGE SCALE GENOMIC DNA]</scope>
    <source>
        <strain evidence="3">JN3 / isolate v23.1.3 / race Av1-4-5-6-7-8</strain>
    </source>
</reference>
<sequence length="91" mass="10485">MLGSMKYKDIRPEEFPGTIQHHHNPTLSNRRQHRFPTPPPQWFPLHTPLQKKNQYPASLPQLQPASAPSRLSPTTAQHHCCAGKLHIQPWL</sequence>
<name>E5A9P1_LEPMJ</name>